<feature type="active site" evidence="5">
    <location>
        <position position="430"/>
    </location>
</feature>
<dbReference type="PROSITE" id="PS01231">
    <property type="entry name" value="TRMA_2"/>
    <property type="match status" value="1"/>
</dbReference>
<dbReference type="PROSITE" id="PS50926">
    <property type="entry name" value="TRAM"/>
    <property type="match status" value="1"/>
</dbReference>
<dbReference type="Proteomes" id="UP000276223">
    <property type="component" value="Unassembled WGS sequence"/>
</dbReference>
<dbReference type="GO" id="GO:0001510">
    <property type="term" value="P:RNA methylation"/>
    <property type="evidence" value="ECO:0007669"/>
    <property type="project" value="UniProtKB-ARBA"/>
</dbReference>
<evidence type="ECO:0000256" key="3">
    <source>
        <dbReference type="ARBA" id="ARBA00022691"/>
    </source>
</evidence>
<accession>A0A3N1UVL9</accession>
<keyword evidence="1 4" id="KW-0489">Methyltransferase</keyword>
<evidence type="ECO:0000259" key="6">
    <source>
        <dbReference type="PROSITE" id="PS50926"/>
    </source>
</evidence>
<dbReference type="PROSITE" id="PS51687">
    <property type="entry name" value="SAM_MT_RNA_M5U"/>
    <property type="match status" value="1"/>
</dbReference>
<dbReference type="Gene3D" id="3.40.50.150">
    <property type="entry name" value="Vaccinia Virus protein VP39"/>
    <property type="match status" value="1"/>
</dbReference>
<evidence type="ECO:0000256" key="2">
    <source>
        <dbReference type="ARBA" id="ARBA00022679"/>
    </source>
</evidence>
<feature type="active site" description="Nucleophile" evidence="4">
    <location>
        <position position="430"/>
    </location>
</feature>
<feature type="binding site" evidence="4">
    <location>
        <position position="332"/>
    </location>
    <ligand>
        <name>S-adenosyl-L-methionine</name>
        <dbReference type="ChEBI" id="CHEBI:59789"/>
    </ligand>
</feature>
<gene>
    <name evidence="7" type="ORF">EDC27_1478</name>
</gene>
<dbReference type="RefSeq" id="WP_123289962.1">
    <property type="nucleotide sequence ID" value="NZ_RJVA01000011.1"/>
</dbReference>
<name>A0A3N1UVL9_9BACT</name>
<dbReference type="PROSITE" id="PS01230">
    <property type="entry name" value="TRMA_1"/>
    <property type="match status" value="1"/>
</dbReference>
<evidence type="ECO:0000256" key="5">
    <source>
        <dbReference type="PROSITE-ProRule" id="PRU10015"/>
    </source>
</evidence>
<dbReference type="GO" id="GO:0008757">
    <property type="term" value="F:S-adenosylmethionine-dependent methyltransferase activity"/>
    <property type="evidence" value="ECO:0007669"/>
    <property type="project" value="UniProtKB-ARBA"/>
</dbReference>
<dbReference type="PANTHER" id="PTHR11061:SF30">
    <property type="entry name" value="TRNA (URACIL(54)-C(5))-METHYLTRANSFERASE"/>
    <property type="match status" value="1"/>
</dbReference>
<organism evidence="7 8">
    <name type="scientific">Desulfosoma caldarium</name>
    <dbReference type="NCBI Taxonomy" id="610254"/>
    <lineage>
        <taxon>Bacteria</taxon>
        <taxon>Pseudomonadati</taxon>
        <taxon>Thermodesulfobacteriota</taxon>
        <taxon>Syntrophobacteria</taxon>
        <taxon>Syntrophobacterales</taxon>
        <taxon>Syntrophobacteraceae</taxon>
        <taxon>Desulfosoma</taxon>
    </lineage>
</organism>
<comment type="caution">
    <text evidence="7">The sequence shown here is derived from an EMBL/GenBank/DDBJ whole genome shotgun (WGS) entry which is preliminary data.</text>
</comment>
<dbReference type="OrthoDB" id="9804590at2"/>
<dbReference type="FunFam" id="3.40.50.150:FF:000009">
    <property type="entry name" value="23S rRNA (Uracil(1939)-C(5))-methyltransferase RlmD"/>
    <property type="match status" value="1"/>
</dbReference>
<sequence length="472" mass="52408">MESLRRGSELTLPVEKLIFGGKALSRLDGFVVLMDRALPGQRVRVRIAKKKANYAEAQVLEVLERSPDEVDPACAHFGVCGGCLWQNLDYAQQLVWKHRHVSECLLALGDPADFPVFEVIPSPVLYGYRNKMEFTFSAHRWLSPNEVACSDVAYDRSFALGLHVRGRYDRVFDVHDCRLESSEAMAVVDILRRAAKASGLAPYHIRTHRGVWRFVVVREAKKTGQRLVHLITADVPEVHGTVERVARELESQGPPVTTFVHSVNRTRAQVAQGECSRVLWGSGAIEEHVGRLRFRISAQSFFQTNTLGAEKLYAAVLESAELTGTETVWDLYCGTGSIALTLAGQARTVTGFELVEEAVADAYQNAALNGVDNCRFFAGDLKDVLRQHSLDVFGGQPDVIVTDPPRSGMHPKVVKTLLELAPRRIVAVSCNPSTLARDLSGLSHAYRVHAVQPFDLFPHTPHIECVVRLDRK</sequence>
<dbReference type="CDD" id="cd02440">
    <property type="entry name" value="AdoMet_MTases"/>
    <property type="match status" value="1"/>
</dbReference>
<dbReference type="SUPFAM" id="SSF50249">
    <property type="entry name" value="Nucleic acid-binding proteins"/>
    <property type="match status" value="1"/>
</dbReference>
<comment type="similarity">
    <text evidence="4">Belongs to the class I-like SAM-binding methyltransferase superfamily. RNA M5U methyltransferase family.</text>
</comment>
<proteinExistence type="inferred from homology"/>
<dbReference type="InterPro" id="IPR030391">
    <property type="entry name" value="MeTrfase_TrmA_CS"/>
</dbReference>
<dbReference type="Gene3D" id="2.40.50.1070">
    <property type="match status" value="1"/>
</dbReference>
<dbReference type="AlphaFoldDB" id="A0A3N1UVL9"/>
<feature type="binding site" evidence="4">
    <location>
        <position position="403"/>
    </location>
    <ligand>
        <name>S-adenosyl-L-methionine</name>
        <dbReference type="ChEBI" id="CHEBI:59789"/>
    </ligand>
</feature>
<keyword evidence="8" id="KW-1185">Reference proteome</keyword>
<protein>
    <submittedName>
        <fullName evidence="7">23S rRNA (Uracil1939-C5)-methyltransferase</fullName>
    </submittedName>
</protein>
<dbReference type="SUPFAM" id="SSF53335">
    <property type="entry name" value="S-adenosyl-L-methionine-dependent methyltransferases"/>
    <property type="match status" value="1"/>
</dbReference>
<dbReference type="GO" id="GO:0006396">
    <property type="term" value="P:RNA processing"/>
    <property type="evidence" value="ECO:0007669"/>
    <property type="project" value="InterPro"/>
</dbReference>
<dbReference type="InterPro" id="IPR029063">
    <property type="entry name" value="SAM-dependent_MTases_sf"/>
</dbReference>
<dbReference type="InterPro" id="IPR002792">
    <property type="entry name" value="TRAM_dom"/>
</dbReference>
<feature type="binding site" evidence="4">
    <location>
        <position position="303"/>
    </location>
    <ligand>
        <name>S-adenosyl-L-methionine</name>
        <dbReference type="ChEBI" id="CHEBI:59789"/>
    </ligand>
</feature>
<feature type="binding site" evidence="4">
    <location>
        <position position="353"/>
    </location>
    <ligand>
        <name>S-adenosyl-L-methionine</name>
        <dbReference type="ChEBI" id="CHEBI:59789"/>
    </ligand>
</feature>
<evidence type="ECO:0000256" key="1">
    <source>
        <dbReference type="ARBA" id="ARBA00022603"/>
    </source>
</evidence>
<feature type="domain" description="TRAM" evidence="6">
    <location>
        <begin position="3"/>
        <end position="61"/>
    </location>
</feature>
<dbReference type="NCBIfam" id="TIGR00479">
    <property type="entry name" value="rumA"/>
    <property type="match status" value="1"/>
</dbReference>
<dbReference type="InterPro" id="IPR030390">
    <property type="entry name" value="MeTrfase_TrmA_AS"/>
</dbReference>
<dbReference type="EMBL" id="RJVA01000011">
    <property type="protein sequence ID" value="ROQ93459.1"/>
    <property type="molecule type" value="Genomic_DNA"/>
</dbReference>
<dbReference type="Gene3D" id="2.40.50.140">
    <property type="entry name" value="Nucleic acid-binding proteins"/>
    <property type="match status" value="1"/>
</dbReference>
<dbReference type="InterPro" id="IPR012340">
    <property type="entry name" value="NA-bd_OB-fold"/>
</dbReference>
<dbReference type="InterPro" id="IPR010280">
    <property type="entry name" value="U5_MeTrfase_fam"/>
</dbReference>
<dbReference type="PANTHER" id="PTHR11061">
    <property type="entry name" value="RNA M5U METHYLTRANSFERASE"/>
    <property type="match status" value="1"/>
</dbReference>
<evidence type="ECO:0000313" key="8">
    <source>
        <dbReference type="Proteomes" id="UP000276223"/>
    </source>
</evidence>
<evidence type="ECO:0000256" key="4">
    <source>
        <dbReference type="PROSITE-ProRule" id="PRU01024"/>
    </source>
</evidence>
<reference evidence="7 8" key="1">
    <citation type="submission" date="2018-11" db="EMBL/GenBank/DDBJ databases">
        <title>Genomic Encyclopedia of Type Strains, Phase IV (KMG-IV): sequencing the most valuable type-strain genomes for metagenomic binning, comparative biology and taxonomic classification.</title>
        <authorList>
            <person name="Goeker M."/>
        </authorList>
    </citation>
    <scope>NUCLEOTIDE SEQUENCE [LARGE SCALE GENOMIC DNA]</scope>
    <source>
        <strain evidence="7 8">DSM 22027</strain>
    </source>
</reference>
<dbReference type="Pfam" id="PF05958">
    <property type="entry name" value="tRNA_U5-meth_tr"/>
    <property type="match status" value="1"/>
</dbReference>
<dbReference type="GO" id="GO:0008173">
    <property type="term" value="F:RNA methyltransferase activity"/>
    <property type="evidence" value="ECO:0007669"/>
    <property type="project" value="InterPro"/>
</dbReference>
<evidence type="ECO:0000313" key="7">
    <source>
        <dbReference type="EMBL" id="ROQ93459.1"/>
    </source>
</evidence>
<dbReference type="Pfam" id="PF01938">
    <property type="entry name" value="TRAM"/>
    <property type="match status" value="1"/>
</dbReference>
<keyword evidence="3 4" id="KW-0949">S-adenosyl-L-methionine</keyword>
<keyword evidence="2 4" id="KW-0808">Transferase</keyword>